<evidence type="ECO:0000256" key="8">
    <source>
        <dbReference type="ARBA" id="ARBA00022475"/>
    </source>
</evidence>
<evidence type="ECO:0000256" key="2">
    <source>
        <dbReference type="ARBA" id="ARBA00004651"/>
    </source>
</evidence>
<dbReference type="EC" id="2.7.7.41" evidence="6 18"/>
<comment type="similarity">
    <text evidence="5 18">Belongs to the CDS family.</text>
</comment>
<keyword evidence="17" id="KW-1208">Phospholipid metabolism</keyword>
<keyword evidence="13 19" id="KW-1133">Transmembrane helix</keyword>
<feature type="transmembrane region" description="Helical" evidence="19">
    <location>
        <begin position="159"/>
        <end position="185"/>
    </location>
</feature>
<accession>A0A0X8CX78</accession>
<evidence type="ECO:0000256" key="6">
    <source>
        <dbReference type="ARBA" id="ARBA00012487"/>
    </source>
</evidence>
<evidence type="ECO:0000256" key="9">
    <source>
        <dbReference type="ARBA" id="ARBA00022516"/>
    </source>
</evidence>
<evidence type="ECO:0000256" key="18">
    <source>
        <dbReference type="RuleBase" id="RU003938"/>
    </source>
</evidence>
<dbReference type="KEGG" id="asy:AUT07_00020"/>
<evidence type="ECO:0000313" key="20">
    <source>
        <dbReference type="EMBL" id="AMA64617.1"/>
    </source>
</evidence>
<feature type="transmembrane region" description="Helical" evidence="19">
    <location>
        <begin position="65"/>
        <end position="82"/>
    </location>
</feature>
<feature type="transmembrane region" description="Helical" evidence="19">
    <location>
        <begin position="126"/>
        <end position="147"/>
    </location>
</feature>
<feature type="transmembrane region" description="Helical" evidence="19">
    <location>
        <begin position="197"/>
        <end position="216"/>
    </location>
</feature>
<dbReference type="GO" id="GO:0004605">
    <property type="term" value="F:phosphatidate cytidylyltransferase activity"/>
    <property type="evidence" value="ECO:0007669"/>
    <property type="project" value="UniProtKB-EC"/>
</dbReference>
<dbReference type="PATRIC" id="fig|634113.3.peg.20"/>
<dbReference type="STRING" id="634113.AUT07_00020"/>
<keyword evidence="8" id="KW-1003">Cell membrane</keyword>
<dbReference type="InterPro" id="IPR000374">
    <property type="entry name" value="PC_trans"/>
</dbReference>
<feature type="transmembrane region" description="Helical" evidence="19">
    <location>
        <begin position="94"/>
        <end position="114"/>
    </location>
</feature>
<dbReference type="UniPathway" id="UPA00557">
    <property type="reaction ID" value="UER00614"/>
</dbReference>
<feature type="transmembrane region" description="Helical" evidence="19">
    <location>
        <begin position="222"/>
        <end position="243"/>
    </location>
</feature>
<comment type="catalytic activity">
    <reaction evidence="1 18">
        <text>a 1,2-diacyl-sn-glycero-3-phosphate + CTP + H(+) = a CDP-1,2-diacyl-sn-glycerol + diphosphate</text>
        <dbReference type="Rhea" id="RHEA:16229"/>
        <dbReference type="ChEBI" id="CHEBI:15378"/>
        <dbReference type="ChEBI" id="CHEBI:33019"/>
        <dbReference type="ChEBI" id="CHEBI:37563"/>
        <dbReference type="ChEBI" id="CHEBI:58332"/>
        <dbReference type="ChEBI" id="CHEBI:58608"/>
        <dbReference type="EC" id="2.7.7.41"/>
    </reaction>
</comment>
<dbReference type="Pfam" id="PF01148">
    <property type="entry name" value="CTP_transf_1"/>
    <property type="match status" value="1"/>
</dbReference>
<proteinExistence type="inferred from homology"/>
<dbReference type="RefSeq" id="WP_066282528.1">
    <property type="nucleotide sequence ID" value="NZ_CP013920.1"/>
</dbReference>
<dbReference type="PROSITE" id="PS01315">
    <property type="entry name" value="CDS"/>
    <property type="match status" value="1"/>
</dbReference>
<dbReference type="Proteomes" id="UP000069926">
    <property type="component" value="Chromosome"/>
</dbReference>
<evidence type="ECO:0000256" key="12">
    <source>
        <dbReference type="ARBA" id="ARBA00022695"/>
    </source>
</evidence>
<evidence type="ECO:0000256" key="19">
    <source>
        <dbReference type="SAM" id="Phobius"/>
    </source>
</evidence>
<comment type="pathway">
    <text evidence="4">Lipid metabolism.</text>
</comment>
<dbReference type="GO" id="GO:0016024">
    <property type="term" value="P:CDP-diacylglycerol biosynthetic process"/>
    <property type="evidence" value="ECO:0007669"/>
    <property type="project" value="UniProtKB-UniPathway"/>
</dbReference>
<reference evidence="20 21" key="1">
    <citation type="submission" date="2016-01" db="EMBL/GenBank/DDBJ databases">
        <title>Genome sequence of Ca. Arsenophonus lipopteni, the exclusive symbiont of a blood sucking fly Lipoptena cervi (Diptera: Hippoboscidae).</title>
        <authorList>
            <person name="Novakova E."/>
            <person name="Hypsa V."/>
            <person name="Nguyen P."/>
            <person name="Husnik F."/>
            <person name="Darby A.C."/>
        </authorList>
    </citation>
    <scope>NUCLEOTIDE SEQUENCE [LARGE SCALE GENOMIC DNA]</scope>
    <source>
        <strain evidence="20 21">CB</strain>
    </source>
</reference>
<protein>
    <recommendedName>
        <fullName evidence="7 18">Phosphatidate cytidylyltransferase</fullName>
        <ecNumber evidence="6 18">2.7.7.41</ecNumber>
    </recommendedName>
</protein>
<evidence type="ECO:0000256" key="16">
    <source>
        <dbReference type="ARBA" id="ARBA00023209"/>
    </source>
</evidence>
<evidence type="ECO:0000256" key="17">
    <source>
        <dbReference type="ARBA" id="ARBA00023264"/>
    </source>
</evidence>
<keyword evidence="10 18" id="KW-0808">Transferase</keyword>
<evidence type="ECO:0000256" key="5">
    <source>
        <dbReference type="ARBA" id="ARBA00010185"/>
    </source>
</evidence>
<organism evidence="20 21">
    <name type="scientific">Candidatus Arsenophonus lipoptenae</name>
    <dbReference type="NCBI Taxonomy" id="634113"/>
    <lineage>
        <taxon>Bacteria</taxon>
        <taxon>Pseudomonadati</taxon>
        <taxon>Pseudomonadota</taxon>
        <taxon>Gammaproteobacteria</taxon>
        <taxon>Enterobacterales</taxon>
        <taxon>Morganellaceae</taxon>
        <taxon>Arsenophonus</taxon>
    </lineage>
</organism>
<evidence type="ECO:0000313" key="21">
    <source>
        <dbReference type="Proteomes" id="UP000069926"/>
    </source>
</evidence>
<dbReference type="PANTHER" id="PTHR46382:SF1">
    <property type="entry name" value="PHOSPHATIDATE CYTIDYLYLTRANSFERASE"/>
    <property type="match status" value="1"/>
</dbReference>
<keyword evidence="9" id="KW-0444">Lipid biosynthesis</keyword>
<evidence type="ECO:0000256" key="4">
    <source>
        <dbReference type="ARBA" id="ARBA00005189"/>
    </source>
</evidence>
<comment type="subcellular location">
    <subcellularLocation>
        <location evidence="2">Cell membrane</location>
        <topology evidence="2">Multi-pass membrane protein</topology>
    </subcellularLocation>
</comment>
<dbReference type="GO" id="GO:0005886">
    <property type="term" value="C:plasma membrane"/>
    <property type="evidence" value="ECO:0007669"/>
    <property type="project" value="UniProtKB-SubCell"/>
</dbReference>
<keyword evidence="11 18" id="KW-0812">Transmembrane</keyword>
<keyword evidence="21" id="KW-1185">Reference proteome</keyword>
<sequence>MNNRKLFLLNLNYRIITAITFVPLVIVILFFLPLNWFGYVIIIICSIAFWEWSQFINLTTQITRIISAIFFGFCLLLLQLSFKNLNQLTKNPIIFYILLAGLIWWLFAIILVVTFPNSAKLWSKSVALKILFGILTILPFYCGILVIKTIDYYIDNFIGAWWVLYIMLIVWSVDTGSYFFGYLFGKHKLAVKISPSKTLEGAIGGILTTYFVAWIFNMCFPFLMISKNILFCSIIVVIISIFGDLTESMFKRQSGIKDSSNLIPGHGGILDRIDSLTAAIPVAGLSLLFF</sequence>
<gene>
    <name evidence="20" type="primary">cdsA</name>
    <name evidence="20" type="ORF">AUT07_00020</name>
</gene>
<comment type="pathway">
    <text evidence="3 18">Phospholipid metabolism; CDP-diacylglycerol biosynthesis; CDP-diacylglycerol from sn-glycerol 3-phosphate: step 3/3.</text>
</comment>
<evidence type="ECO:0000256" key="10">
    <source>
        <dbReference type="ARBA" id="ARBA00022679"/>
    </source>
</evidence>
<keyword evidence="15 19" id="KW-0472">Membrane</keyword>
<keyword evidence="14" id="KW-0443">Lipid metabolism</keyword>
<keyword evidence="16" id="KW-0594">Phospholipid biosynthesis</keyword>
<evidence type="ECO:0000256" key="13">
    <source>
        <dbReference type="ARBA" id="ARBA00022989"/>
    </source>
</evidence>
<name>A0A0X8CX78_9GAMM</name>
<dbReference type="PANTHER" id="PTHR46382">
    <property type="entry name" value="PHOSPHATIDATE CYTIDYLYLTRANSFERASE"/>
    <property type="match status" value="1"/>
</dbReference>
<evidence type="ECO:0000256" key="3">
    <source>
        <dbReference type="ARBA" id="ARBA00005119"/>
    </source>
</evidence>
<evidence type="ECO:0000256" key="15">
    <source>
        <dbReference type="ARBA" id="ARBA00023136"/>
    </source>
</evidence>
<dbReference type="AlphaFoldDB" id="A0A0X8CX78"/>
<evidence type="ECO:0000256" key="11">
    <source>
        <dbReference type="ARBA" id="ARBA00022692"/>
    </source>
</evidence>
<evidence type="ECO:0000256" key="7">
    <source>
        <dbReference type="ARBA" id="ARBA00019373"/>
    </source>
</evidence>
<evidence type="ECO:0000256" key="1">
    <source>
        <dbReference type="ARBA" id="ARBA00001698"/>
    </source>
</evidence>
<evidence type="ECO:0000256" key="14">
    <source>
        <dbReference type="ARBA" id="ARBA00023098"/>
    </source>
</evidence>
<keyword evidence="12 18" id="KW-0548">Nucleotidyltransferase</keyword>
<dbReference type="EMBL" id="CP013920">
    <property type="protein sequence ID" value="AMA64617.1"/>
    <property type="molecule type" value="Genomic_DNA"/>
</dbReference>